<sequence length="505" mass="56833">MADISASRLFSLTVSSFYHWFFVLLELGSLRVRFPTYHMSASGSDLCCTRAGSPGWGDRKAKSSSAREPDEEHVATTSQEASLAPRKIILEYDVVIHIQESPPRLVATLNEAQAVEEKPIDMSRAIDEALNSFFEGVVFGMLEDYSGFGHREIPKRVVQLGLGEPSSSSKLEKQFSAPSVDPNRKKTVMFTVPADTSMLSKPVGVAIYLCSLVTEEDQVKMNESQASVLHYESFHRSRIEVSHLEFELKEQVQQKEMYKSLGEQKDEVLKHMVDRSILQDELEKAQKEASKVKQDHALLDEKVRVLEIYNESLNANVNAATLQVQEKITLIDQLRSEMDEVKASVDELRGKMDLLASDRDATKEDPTSTKVHLRVMRKKAYKWSRLNEELRAQLASAVVERDTLGQEYITLKSKLEVASNDVSEAQNMLAQYNNDVEVVEARIIIKAEYVKWLSRRETLEEARSRGQSELYTLLVAMASSFDVVVAYRNLKLGSPTSTGIKASAL</sequence>
<dbReference type="PaxDb" id="4097-A0A1S4BRH9"/>
<gene>
    <name evidence="3" type="primary">LOC107811132</name>
</gene>
<evidence type="ECO:0000256" key="2">
    <source>
        <dbReference type="SAM" id="MobiDB-lite"/>
    </source>
</evidence>
<name>A0A1S4BRH9_TOBAC</name>
<accession>A0A1S4BRH9</accession>
<keyword evidence="1" id="KW-0175">Coiled coil</keyword>
<feature type="coiled-coil region" evidence="1">
    <location>
        <begin position="387"/>
        <end position="442"/>
    </location>
</feature>
<reference evidence="3" key="1">
    <citation type="submission" date="2025-08" db="UniProtKB">
        <authorList>
            <consortium name="RefSeq"/>
        </authorList>
    </citation>
    <scope>IDENTIFICATION</scope>
</reference>
<evidence type="ECO:0000256" key="1">
    <source>
        <dbReference type="SAM" id="Coils"/>
    </source>
</evidence>
<organism evidence="3">
    <name type="scientific">Nicotiana tabacum</name>
    <name type="common">Common tobacco</name>
    <dbReference type="NCBI Taxonomy" id="4097"/>
    <lineage>
        <taxon>Eukaryota</taxon>
        <taxon>Viridiplantae</taxon>
        <taxon>Streptophyta</taxon>
        <taxon>Embryophyta</taxon>
        <taxon>Tracheophyta</taxon>
        <taxon>Spermatophyta</taxon>
        <taxon>Magnoliopsida</taxon>
        <taxon>eudicotyledons</taxon>
        <taxon>Gunneridae</taxon>
        <taxon>Pentapetalae</taxon>
        <taxon>asterids</taxon>
        <taxon>lamiids</taxon>
        <taxon>Solanales</taxon>
        <taxon>Solanaceae</taxon>
        <taxon>Nicotianoideae</taxon>
        <taxon>Nicotianeae</taxon>
        <taxon>Nicotiana</taxon>
    </lineage>
</organism>
<dbReference type="AlphaFoldDB" id="A0A1S4BRH9"/>
<proteinExistence type="predicted"/>
<evidence type="ECO:0000313" key="3">
    <source>
        <dbReference type="RefSeq" id="XP_016491490.1"/>
    </source>
</evidence>
<protein>
    <submittedName>
        <fullName evidence="3">Uncharacterized protein</fullName>
    </submittedName>
</protein>
<feature type="coiled-coil region" evidence="1">
    <location>
        <begin position="275"/>
        <end position="351"/>
    </location>
</feature>
<dbReference type="OrthoDB" id="10255522at2759"/>
<feature type="compositionally biased region" description="Basic and acidic residues" evidence="2">
    <location>
        <begin position="58"/>
        <end position="74"/>
    </location>
</feature>
<dbReference type="RefSeq" id="XP_016491490.1">
    <property type="nucleotide sequence ID" value="XM_016636004.1"/>
</dbReference>
<feature type="region of interest" description="Disordered" evidence="2">
    <location>
        <begin position="58"/>
        <end position="79"/>
    </location>
</feature>
<dbReference type="KEGG" id="nta:107811132"/>